<dbReference type="RefSeq" id="WP_249476207.1">
    <property type="nucleotide sequence ID" value="NZ_JAMBEP010000006.1"/>
</dbReference>
<evidence type="ECO:0000313" key="2">
    <source>
        <dbReference type="Proteomes" id="UP001431217"/>
    </source>
</evidence>
<dbReference type="Proteomes" id="UP001431217">
    <property type="component" value="Unassembled WGS sequence"/>
</dbReference>
<keyword evidence="2" id="KW-1185">Reference proteome</keyword>
<name>A0ABT0MMQ3_9GAMM</name>
<organism evidence="1 2">
    <name type="scientific">Luteimonas galliterrae</name>
    <dbReference type="NCBI Taxonomy" id="2940486"/>
    <lineage>
        <taxon>Bacteria</taxon>
        <taxon>Pseudomonadati</taxon>
        <taxon>Pseudomonadota</taxon>
        <taxon>Gammaproteobacteria</taxon>
        <taxon>Lysobacterales</taxon>
        <taxon>Lysobacteraceae</taxon>
        <taxon>Luteimonas</taxon>
    </lineage>
</organism>
<comment type="caution">
    <text evidence="1">The sequence shown here is derived from an EMBL/GenBank/DDBJ whole genome shotgun (WGS) entry which is preliminary data.</text>
</comment>
<protein>
    <submittedName>
        <fullName evidence="1">Uncharacterized protein</fullName>
    </submittedName>
</protein>
<accession>A0ABT0MMQ3</accession>
<gene>
    <name evidence="1" type="ORF">M2650_16210</name>
</gene>
<reference evidence="1 2" key="1">
    <citation type="submission" date="2022-05" db="EMBL/GenBank/DDBJ databases">
        <title>Luteimonas sp. SX5, whole genome shotgun sequencing project.</title>
        <authorList>
            <person name="Zhao G."/>
            <person name="Shen L."/>
        </authorList>
    </citation>
    <scope>NUCLEOTIDE SEQUENCE [LARGE SCALE GENOMIC DNA]</scope>
    <source>
        <strain evidence="1 2">SX5</strain>
    </source>
</reference>
<evidence type="ECO:0000313" key="1">
    <source>
        <dbReference type="EMBL" id="MCL1636165.1"/>
    </source>
</evidence>
<sequence>MSNANVSGHLLNTYITDVNAVGVTGNRRGGGVSGGSANSWYEAMARAWGSTLDAQAARITELSDQVSGGQDQPSVMITLTSESLRMQFMSNNAATSQNAVGQALETLGKRQ</sequence>
<dbReference type="EMBL" id="JAMBEP010000006">
    <property type="protein sequence ID" value="MCL1636165.1"/>
    <property type="molecule type" value="Genomic_DNA"/>
</dbReference>
<proteinExistence type="predicted"/>